<name>A0A918PKR0_9ACTN</name>
<reference evidence="2" key="1">
    <citation type="journal article" date="2014" name="Int. J. Syst. Evol. Microbiol.">
        <title>Complete genome sequence of Corynebacterium casei LMG S-19264T (=DSM 44701T), isolated from a smear-ripened cheese.</title>
        <authorList>
            <consortium name="US DOE Joint Genome Institute (JGI-PGF)"/>
            <person name="Walter F."/>
            <person name="Albersmeier A."/>
            <person name="Kalinowski J."/>
            <person name="Ruckert C."/>
        </authorList>
    </citation>
    <scope>NUCLEOTIDE SEQUENCE</scope>
    <source>
        <strain evidence="2">JCM 4988</strain>
    </source>
</reference>
<keyword evidence="3" id="KW-1185">Reference proteome</keyword>
<dbReference type="Pfam" id="PF19692">
    <property type="entry name" value="DUF6193"/>
    <property type="match status" value="1"/>
</dbReference>
<dbReference type="AlphaFoldDB" id="A0A918PKR0"/>
<reference evidence="2" key="2">
    <citation type="submission" date="2020-09" db="EMBL/GenBank/DDBJ databases">
        <authorList>
            <person name="Sun Q."/>
            <person name="Ohkuma M."/>
        </authorList>
    </citation>
    <scope>NUCLEOTIDE SEQUENCE</scope>
    <source>
        <strain evidence="2">JCM 4988</strain>
    </source>
</reference>
<evidence type="ECO:0000256" key="1">
    <source>
        <dbReference type="SAM" id="MobiDB-lite"/>
    </source>
</evidence>
<evidence type="ECO:0000313" key="3">
    <source>
        <dbReference type="Proteomes" id="UP000630936"/>
    </source>
</evidence>
<accession>A0A918PKR0</accession>
<dbReference type="Proteomes" id="UP000630936">
    <property type="component" value="Unassembled WGS sequence"/>
</dbReference>
<dbReference type="InterPro" id="IPR045682">
    <property type="entry name" value="DUF6193"/>
</dbReference>
<proteinExistence type="predicted"/>
<feature type="region of interest" description="Disordered" evidence="1">
    <location>
        <begin position="133"/>
        <end position="152"/>
    </location>
</feature>
<gene>
    <name evidence="2" type="ORF">GCM10010387_03080</name>
</gene>
<organism evidence="2 3">
    <name type="scientific">Streptomyces inusitatus</name>
    <dbReference type="NCBI Taxonomy" id="68221"/>
    <lineage>
        <taxon>Bacteria</taxon>
        <taxon>Bacillati</taxon>
        <taxon>Actinomycetota</taxon>
        <taxon>Actinomycetes</taxon>
        <taxon>Kitasatosporales</taxon>
        <taxon>Streptomycetaceae</taxon>
        <taxon>Streptomyces</taxon>
    </lineage>
</organism>
<sequence>MITMTDDDNRTVEEIVTAQWNHLLDTSLGTGTGLDTGLDTGTALIHPDVVRAAHAQKRLRTLFPAVSHGTLFFSTTTELPHTRVGGTVYRQRGGTFLAMGAPGGGHIAETRTLEKAFALVAEALPADIAPVTRGSARAVPRTAPDASPATTP</sequence>
<protein>
    <submittedName>
        <fullName evidence="2">Uncharacterized protein</fullName>
    </submittedName>
</protein>
<dbReference type="EMBL" id="BMWG01000001">
    <property type="protein sequence ID" value="GGZ14360.1"/>
    <property type="molecule type" value="Genomic_DNA"/>
</dbReference>
<evidence type="ECO:0000313" key="2">
    <source>
        <dbReference type="EMBL" id="GGZ14360.1"/>
    </source>
</evidence>
<comment type="caution">
    <text evidence="2">The sequence shown here is derived from an EMBL/GenBank/DDBJ whole genome shotgun (WGS) entry which is preliminary data.</text>
</comment>